<dbReference type="Pfam" id="PF00403">
    <property type="entry name" value="HMA"/>
    <property type="match status" value="1"/>
</dbReference>
<dbReference type="Proteomes" id="UP000267900">
    <property type="component" value="Chromosome"/>
</dbReference>
<proteinExistence type="predicted"/>
<dbReference type="InterPro" id="IPR036163">
    <property type="entry name" value="HMA_dom_sf"/>
</dbReference>
<evidence type="ECO:0000259" key="1">
    <source>
        <dbReference type="PROSITE" id="PS50846"/>
    </source>
</evidence>
<evidence type="ECO:0000313" key="2">
    <source>
        <dbReference type="EMBL" id="AZQ71683.1"/>
    </source>
</evidence>
<dbReference type="PROSITE" id="PS50846">
    <property type="entry name" value="HMA_2"/>
    <property type="match status" value="1"/>
</dbReference>
<dbReference type="InterPro" id="IPR006121">
    <property type="entry name" value="HMA_dom"/>
</dbReference>
<dbReference type="AlphaFoldDB" id="A0A3S9PH09"/>
<dbReference type="OrthoDB" id="9813965at2"/>
<dbReference type="Gene3D" id="3.30.70.100">
    <property type="match status" value="1"/>
</dbReference>
<dbReference type="RefSeq" id="WP_126914236.1">
    <property type="nucleotide sequence ID" value="NZ_CP034587.1"/>
</dbReference>
<dbReference type="SUPFAM" id="SSF55008">
    <property type="entry name" value="HMA, heavy metal-associated domain"/>
    <property type="match status" value="1"/>
</dbReference>
<accession>A0A3S9PH09</accession>
<protein>
    <submittedName>
        <fullName evidence="2">Copper chaperone</fullName>
    </submittedName>
</protein>
<dbReference type="EMBL" id="CP034587">
    <property type="protein sequence ID" value="AZQ71683.1"/>
    <property type="molecule type" value="Genomic_DNA"/>
</dbReference>
<sequence>MSTTTVYKVSGMTCGHCESAVREEVSALAGVSAVEAVAATGLVTITAAEPLDDEAVRAAVDEAGYELSGRA</sequence>
<dbReference type="CDD" id="cd00371">
    <property type="entry name" value="HMA"/>
    <property type="match status" value="1"/>
</dbReference>
<organism evidence="2 3">
    <name type="scientific">Streptomyces luteoverticillatus</name>
    <name type="common">Streptoverticillium luteoverticillatus</name>
    <dbReference type="NCBI Taxonomy" id="66425"/>
    <lineage>
        <taxon>Bacteria</taxon>
        <taxon>Bacillati</taxon>
        <taxon>Actinomycetota</taxon>
        <taxon>Actinomycetes</taxon>
        <taxon>Kitasatosporales</taxon>
        <taxon>Streptomycetaceae</taxon>
        <taxon>Streptomyces</taxon>
    </lineage>
</organism>
<dbReference type="GO" id="GO:0046872">
    <property type="term" value="F:metal ion binding"/>
    <property type="evidence" value="ECO:0007669"/>
    <property type="project" value="InterPro"/>
</dbReference>
<keyword evidence="3" id="KW-1185">Reference proteome</keyword>
<feature type="domain" description="HMA" evidence="1">
    <location>
        <begin position="3"/>
        <end position="68"/>
    </location>
</feature>
<evidence type="ECO:0000313" key="3">
    <source>
        <dbReference type="Proteomes" id="UP000267900"/>
    </source>
</evidence>
<gene>
    <name evidence="2" type="ORF">EKH77_11070</name>
</gene>
<reference evidence="2 3" key="1">
    <citation type="submission" date="2018-12" db="EMBL/GenBank/DDBJ databases">
        <title>The whole draft genome of Streptomyce luteoverticillatus CGMCC 15060.</title>
        <authorList>
            <person name="Feng Z."/>
            <person name="Chen G."/>
            <person name="Zhang J."/>
            <person name="Zhu H."/>
            <person name="Yu X."/>
            <person name="Zhang W."/>
            <person name="Zhang X."/>
        </authorList>
    </citation>
    <scope>NUCLEOTIDE SEQUENCE [LARGE SCALE GENOMIC DNA]</scope>
    <source>
        <strain evidence="2 3">CGMCC 15060</strain>
    </source>
</reference>
<name>A0A3S9PH09_STRLT</name>